<keyword evidence="2" id="KW-1003">Cell membrane</keyword>
<feature type="transmembrane region" description="Helical" evidence="8">
    <location>
        <begin position="348"/>
        <end position="371"/>
    </location>
</feature>
<dbReference type="EMBL" id="CAJVCH010496839">
    <property type="protein sequence ID" value="CAG7820994.1"/>
    <property type="molecule type" value="Genomic_DNA"/>
</dbReference>
<feature type="transmembrane region" description="Helical" evidence="8">
    <location>
        <begin position="1360"/>
        <end position="1393"/>
    </location>
</feature>
<evidence type="ECO:0000313" key="9">
    <source>
        <dbReference type="EMBL" id="CAG7820994.1"/>
    </source>
</evidence>
<evidence type="ECO:0000256" key="1">
    <source>
        <dbReference type="ARBA" id="ARBA00004651"/>
    </source>
</evidence>
<dbReference type="OrthoDB" id="8195021at2759"/>
<accession>A0A8J2PQK7</accession>
<dbReference type="InterPro" id="IPR052192">
    <property type="entry name" value="Insect_Ionotropic_Sensory_Rcpt"/>
</dbReference>
<dbReference type="Proteomes" id="UP000708208">
    <property type="component" value="Unassembled WGS sequence"/>
</dbReference>
<proteinExistence type="predicted"/>
<feature type="transmembrane region" description="Helical" evidence="8">
    <location>
        <begin position="888"/>
        <end position="910"/>
    </location>
</feature>
<evidence type="ECO:0000256" key="8">
    <source>
        <dbReference type="SAM" id="Phobius"/>
    </source>
</evidence>
<evidence type="ECO:0000313" key="10">
    <source>
        <dbReference type="Proteomes" id="UP000708208"/>
    </source>
</evidence>
<evidence type="ECO:0000256" key="6">
    <source>
        <dbReference type="ARBA" id="ARBA00023170"/>
    </source>
</evidence>
<dbReference type="PANTHER" id="PTHR42643">
    <property type="entry name" value="IONOTROPIC RECEPTOR 20A-RELATED"/>
    <property type="match status" value="1"/>
</dbReference>
<sequence length="1610" mass="183839">MERLRYFLLVLKFAIHIFIKHVEISEAAVSFYQIEAICSKAGTIGNTRKFFELLLDAKMKDPHPMVWMERQLKTTSSRIDLVLSEFTNPITFLFPQSFSQLINLLPLVLEKGNYTVPAMTFICPPKVGFISSDNNNRNDNSEMTLKLLLMRSESLSKRLNLNSHVYILVNKGSISSSLVEFYNVNDVPIIAQVLTRANKIDILNGLLAMSARRNNLNSTTIRIIAQHDIVYKDAANVQITDGKVEILDGHCADAFLDVVHTLNFKYEAVVGKGWIRTVNNTEGEQLTGMGEQILNGEAELAISCSTMIPYRLEKLHFLQPIIFTQSMIFYREPAVETRNVQLLPFQTLVWMTLFLFWGIILTFTMFASNTITFCENWAGISDEMFSVLSCILLQGWEGSTTRTPCIKIVSLIAMLFSFVMSSFYTGAYVATVSSPSSLINTFEDLKKYGFQVFTDPTLSFYAFLFVNDSSSRQALWTDSKRIYRGDKDAIDKIMDSSSRYAFVLNNDNFFVLSNNNSNKDCDFCNVQKLKHSTRIKDSMFLLKGSPFIELLSHRIIMLIERGLNARYKRKYAVDVHTNCQSIATPGSGQLEIGHYPAPTFSYWKQVLDRSYSSANNLSSYIEIERSSSILLRVIAPTSFFNLVNALKLLGLNKEKRIYAINFVCPLRELSSSKWQSYLNYFQNQEYLNELNFIRGDDQVYFLSDGEKANLPRIFEVYSVLKMTTFKEINSQKLEGVPYQYDVLGIAQFITRRKNFQASIVRGLIQYSSSYTLSAKLAIVNGSVQLIGGFNVGIILDIQMSLNFSLEIVLGKGWPNIDKTTKDSRLTGMAKQLVDDEAEISISATSVFFYLLEELEVLPPIGLTFPSCFYREPPLAERNILVLPFQASVWWSMLILWIGIFILMVFTIHFLNQRHHACQRYSEMVTWEISVITLRNCRMEFTVGAALMISFTSSMFSSLVFTFYSGAFVATVSAPVALIRKFGDFDKNDFIVFTSPNYPDYAFQFVHSNESRQKIMESSIKNYANGSDIVKNIFRDDQRFAYVTDLEGFFSLGTRFNLTSKQMCGISAVKNSFPNYDAMLIKKHSPLKKIFTYQTLVIKEKGLHARHYDRYLAELSPTCLGQEIANFQPLKIGHYQFAFKIVLTGLILAFVILLYEVIEELVAFAKRRSNFHTLKLRGIVQPDPDYVISANVEVINGSVKLVDGLVVNIIRDFQYLLNFRLEVVHGKGWPRLIETPSGRKLSGFVEQLNTDEADLSISAASLFPFLIGDLSPLPPVSFTSSFCFYREPPLVERNIFGLPFESCVWYSLGCLWIIIGLSMGSIALLLDTKYRNCDSFSELISWVISIVSLRGWRFKTRIPTALIICFTSSMFSFLIYTFYTGAFVATVTAPIVLIKAFQDFERNAFEVFTNPYYPYYGYTFLRNNESKEIMMQNSIMYYTKDSEVIPKIQRFEKRLAFAIDAEAFYRIGLRNNVSERDLCGLSKLKGSSPNKDSMLLRKGSPLKKILTYQTIVMIERGLIHRHNANYLKEIRLYCSPPVLENLQPLEFQHCLLAFIIIFVGTVIALVIYFSEYFYWLTENSNTKCWSTVTGTSHLFSKKRKGIVTVVNNVEI</sequence>
<keyword evidence="6" id="KW-0675">Receptor</keyword>
<evidence type="ECO:0000256" key="7">
    <source>
        <dbReference type="ARBA" id="ARBA00023180"/>
    </source>
</evidence>
<evidence type="ECO:0000256" key="3">
    <source>
        <dbReference type="ARBA" id="ARBA00022692"/>
    </source>
</evidence>
<protein>
    <submittedName>
        <fullName evidence="9">Uncharacterized protein</fullName>
    </submittedName>
</protein>
<keyword evidence="4 8" id="KW-1133">Transmembrane helix</keyword>
<keyword evidence="3 8" id="KW-0812">Transmembrane</keyword>
<keyword evidence="5 8" id="KW-0472">Membrane</keyword>
<feature type="transmembrane region" description="Helical" evidence="8">
    <location>
        <begin position="1549"/>
        <end position="1569"/>
    </location>
</feature>
<dbReference type="PANTHER" id="PTHR42643:SF24">
    <property type="entry name" value="IONOTROPIC RECEPTOR 60A"/>
    <property type="match status" value="1"/>
</dbReference>
<evidence type="ECO:0000256" key="5">
    <source>
        <dbReference type="ARBA" id="ARBA00023136"/>
    </source>
</evidence>
<comment type="subcellular location">
    <subcellularLocation>
        <location evidence="1">Cell membrane</location>
        <topology evidence="1">Multi-pass membrane protein</topology>
    </subcellularLocation>
</comment>
<name>A0A8J2PQK7_9HEXA</name>
<keyword evidence="7" id="KW-0325">Glycoprotein</keyword>
<reference evidence="9" key="1">
    <citation type="submission" date="2021-06" db="EMBL/GenBank/DDBJ databases">
        <authorList>
            <person name="Hodson N. C."/>
            <person name="Mongue J. A."/>
            <person name="Jaron S. K."/>
        </authorList>
    </citation>
    <scope>NUCLEOTIDE SEQUENCE</scope>
</reference>
<evidence type="ECO:0000256" key="2">
    <source>
        <dbReference type="ARBA" id="ARBA00022475"/>
    </source>
</evidence>
<organism evidence="9 10">
    <name type="scientific">Allacma fusca</name>
    <dbReference type="NCBI Taxonomy" id="39272"/>
    <lineage>
        <taxon>Eukaryota</taxon>
        <taxon>Metazoa</taxon>
        <taxon>Ecdysozoa</taxon>
        <taxon>Arthropoda</taxon>
        <taxon>Hexapoda</taxon>
        <taxon>Collembola</taxon>
        <taxon>Symphypleona</taxon>
        <taxon>Sminthuridae</taxon>
        <taxon>Allacma</taxon>
    </lineage>
</organism>
<evidence type="ECO:0000256" key="4">
    <source>
        <dbReference type="ARBA" id="ARBA00022989"/>
    </source>
</evidence>
<feature type="transmembrane region" description="Helical" evidence="8">
    <location>
        <begin position="408"/>
        <end position="430"/>
    </location>
</feature>
<keyword evidence="10" id="KW-1185">Reference proteome</keyword>
<feature type="transmembrane region" description="Helical" evidence="8">
    <location>
        <begin position="1302"/>
        <end position="1325"/>
    </location>
</feature>
<dbReference type="GO" id="GO:0005886">
    <property type="term" value="C:plasma membrane"/>
    <property type="evidence" value="ECO:0007669"/>
    <property type="project" value="UniProtKB-SubCell"/>
</dbReference>
<comment type="caution">
    <text evidence="9">The sequence shown here is derived from an EMBL/GenBank/DDBJ whole genome shotgun (WGS) entry which is preliminary data.</text>
</comment>
<feature type="transmembrane region" description="Helical" evidence="8">
    <location>
        <begin position="1136"/>
        <end position="1157"/>
    </location>
</feature>
<gene>
    <name evidence="9" type="ORF">AFUS01_LOCUS31358</name>
</gene>